<proteinExistence type="predicted"/>
<organism evidence="1 2">
    <name type="scientific">Methylogaea oryzae</name>
    <dbReference type="NCBI Taxonomy" id="1295382"/>
    <lineage>
        <taxon>Bacteria</taxon>
        <taxon>Pseudomonadati</taxon>
        <taxon>Pseudomonadota</taxon>
        <taxon>Gammaproteobacteria</taxon>
        <taxon>Methylococcales</taxon>
        <taxon>Methylococcaceae</taxon>
        <taxon>Methylogaea</taxon>
    </lineage>
</organism>
<reference evidence="1" key="1">
    <citation type="submission" date="2019-06" db="EMBL/GenBank/DDBJ databases">
        <title>Complete genome sequence of Methylogaea oryzae strain JCM16910.</title>
        <authorList>
            <person name="Asakawa S."/>
        </authorList>
    </citation>
    <scope>NUCLEOTIDE SEQUENCE</scope>
    <source>
        <strain evidence="1">E10</strain>
    </source>
</reference>
<dbReference type="AlphaFoldDB" id="A0A8D4VRU8"/>
<accession>A0A8D4VRU8</accession>
<protein>
    <submittedName>
        <fullName evidence="1">Uncharacterized protein</fullName>
    </submittedName>
</protein>
<name>A0A8D4VRU8_9GAMM</name>
<dbReference type="EMBL" id="AP019782">
    <property type="protein sequence ID" value="BBL72577.1"/>
    <property type="molecule type" value="Genomic_DNA"/>
</dbReference>
<dbReference type="KEGG" id="moz:MoryE10_31830"/>
<keyword evidence="2" id="KW-1185">Reference proteome</keyword>
<dbReference type="RefSeq" id="WP_221047636.1">
    <property type="nucleotide sequence ID" value="NZ_AP019782.1"/>
</dbReference>
<sequence>MDTQKLGSTRKLLLVATASFFLLGLRAPNGELIREGEPADKLLINLGRPLAITSGGLTLGGNTISDGQTWTYRIGDIIYRFAIDDGKIISERWDRVHGARR</sequence>
<evidence type="ECO:0000313" key="1">
    <source>
        <dbReference type="EMBL" id="BBL72577.1"/>
    </source>
</evidence>
<dbReference type="Proteomes" id="UP000824988">
    <property type="component" value="Chromosome"/>
</dbReference>
<evidence type="ECO:0000313" key="2">
    <source>
        <dbReference type="Proteomes" id="UP000824988"/>
    </source>
</evidence>
<gene>
    <name evidence="1" type="ORF">MoryE10_31830</name>
</gene>